<evidence type="ECO:0000259" key="9">
    <source>
        <dbReference type="Pfam" id="PF12804"/>
    </source>
</evidence>
<dbReference type="Pfam" id="PF12804">
    <property type="entry name" value="NTP_transf_3"/>
    <property type="match status" value="1"/>
</dbReference>
<keyword evidence="1 8" id="KW-0963">Cytoplasm</keyword>
<feature type="binding site" evidence="8">
    <location>
        <begin position="19"/>
        <end position="21"/>
    </location>
    <ligand>
        <name>GTP</name>
        <dbReference type="ChEBI" id="CHEBI:37565"/>
    </ligand>
</feature>
<reference evidence="10 11" key="2">
    <citation type="journal article" date="2016" name="Microb. Ecol.">
        <title>Genome Characteristics of a Novel Type I Methanotroph (Sn10-6) Isolated from a Flooded Indian Rice Field.</title>
        <authorList>
            <person name="Rahalkar M.C."/>
            <person name="Pandit P.S."/>
            <person name="Dhakephalkar P.K."/>
            <person name="Pore S."/>
            <person name="Arora P."/>
            <person name="Kapse N."/>
        </authorList>
    </citation>
    <scope>NUCLEOTIDE SEQUENCE [LARGE SCALE GENOMIC DNA]</scope>
    <source>
        <strain evidence="10 11">Sn10-6</strain>
    </source>
</reference>
<evidence type="ECO:0000256" key="1">
    <source>
        <dbReference type="ARBA" id="ARBA00022490"/>
    </source>
</evidence>
<comment type="catalytic activity">
    <reaction evidence="8">
        <text>Mo-molybdopterin + GTP + H(+) = Mo-molybdopterin guanine dinucleotide + diphosphate</text>
        <dbReference type="Rhea" id="RHEA:34243"/>
        <dbReference type="ChEBI" id="CHEBI:15378"/>
        <dbReference type="ChEBI" id="CHEBI:33019"/>
        <dbReference type="ChEBI" id="CHEBI:37565"/>
        <dbReference type="ChEBI" id="CHEBI:71302"/>
        <dbReference type="ChEBI" id="CHEBI:71310"/>
        <dbReference type="EC" id="2.7.7.77"/>
    </reaction>
</comment>
<dbReference type="PANTHER" id="PTHR19136">
    <property type="entry name" value="MOLYBDENUM COFACTOR GUANYLYLTRANSFERASE"/>
    <property type="match status" value="1"/>
</dbReference>
<dbReference type="EC" id="2.7.7.77" evidence="8"/>
<evidence type="ECO:0000313" key="10">
    <source>
        <dbReference type="EMBL" id="KJV07403.1"/>
    </source>
</evidence>
<feature type="domain" description="MobA-like NTP transferase" evidence="9">
    <location>
        <begin position="16"/>
        <end position="172"/>
    </location>
</feature>
<accession>A0A0F3ILK3</accession>
<name>A0A0F3ILK3_9GAMM</name>
<evidence type="ECO:0000256" key="3">
    <source>
        <dbReference type="ARBA" id="ARBA00022723"/>
    </source>
</evidence>
<comment type="function">
    <text evidence="8">Transfers a GMP moiety from GTP to Mo-molybdopterin (Mo-MPT) cofactor (Moco or molybdenum cofactor) to form Mo-molybdopterin guanine dinucleotide (Mo-MGD) cofactor.</text>
</comment>
<keyword evidence="5 8" id="KW-0460">Magnesium</keyword>
<comment type="cofactor">
    <cofactor evidence="8">
        <name>Mg(2+)</name>
        <dbReference type="ChEBI" id="CHEBI:18420"/>
    </cofactor>
</comment>
<comment type="domain">
    <text evidence="8">The N-terminal domain determines nucleotide recognition and specific binding, while the C-terminal domain determines the specific binding to the target protein.</text>
</comment>
<reference evidence="11" key="1">
    <citation type="submission" date="2015-03" db="EMBL/GenBank/DDBJ databases">
        <title>Draft genome sequence of a novel methanotroph (Sn10-6) isolated from flooded ricefield rhizosphere in India.</title>
        <authorList>
            <person name="Pandit P.S."/>
            <person name="Pore S.D."/>
            <person name="Arora P."/>
            <person name="Kapse N.G."/>
            <person name="Dhakephalkar P.K."/>
            <person name="Rahalkar M.C."/>
        </authorList>
    </citation>
    <scope>NUCLEOTIDE SEQUENCE [LARGE SCALE GENOMIC DNA]</scope>
    <source>
        <strain evidence="11">Sn10-6</strain>
    </source>
</reference>
<dbReference type="PANTHER" id="PTHR19136:SF81">
    <property type="entry name" value="MOLYBDENUM COFACTOR GUANYLYLTRANSFERASE"/>
    <property type="match status" value="1"/>
</dbReference>
<evidence type="ECO:0000313" key="11">
    <source>
        <dbReference type="Proteomes" id="UP000033684"/>
    </source>
</evidence>
<protein>
    <recommendedName>
        <fullName evidence="8">Molybdenum cofactor guanylyltransferase</fullName>
        <shortName evidence="8">MoCo guanylyltransferase</shortName>
        <ecNumber evidence="8">2.7.7.77</ecNumber>
    </recommendedName>
    <alternativeName>
        <fullName evidence="8">GTP:molybdopterin guanylyltransferase</fullName>
    </alternativeName>
    <alternativeName>
        <fullName evidence="8">Mo-MPT guanylyltransferase</fullName>
    </alternativeName>
    <alternativeName>
        <fullName evidence="8">Molybdopterin guanylyltransferase</fullName>
    </alternativeName>
    <alternativeName>
        <fullName evidence="8">Molybdopterin-guanine dinucleotide synthase</fullName>
        <shortName evidence="8">MGD synthase</shortName>
    </alternativeName>
</protein>
<evidence type="ECO:0000256" key="5">
    <source>
        <dbReference type="ARBA" id="ARBA00022842"/>
    </source>
</evidence>
<keyword evidence="7 8" id="KW-0501">Molybdenum cofactor biosynthesis</keyword>
<keyword evidence="3 8" id="KW-0479">Metal-binding</keyword>
<feature type="binding site" evidence="8">
    <location>
        <position position="60"/>
    </location>
    <ligand>
        <name>GTP</name>
        <dbReference type="ChEBI" id="CHEBI:37565"/>
    </ligand>
</feature>
<comment type="caution">
    <text evidence="10">The sequence shown here is derived from an EMBL/GenBank/DDBJ whole genome shotgun (WGS) entry which is preliminary data.</text>
</comment>
<comment type="subunit">
    <text evidence="8">Monomer.</text>
</comment>
<keyword evidence="11" id="KW-1185">Reference proteome</keyword>
<evidence type="ECO:0000256" key="7">
    <source>
        <dbReference type="ARBA" id="ARBA00023150"/>
    </source>
</evidence>
<comment type="similarity">
    <text evidence="8">Belongs to the MobA family.</text>
</comment>
<dbReference type="NCBIfam" id="TIGR02665">
    <property type="entry name" value="molyb_mobA"/>
    <property type="match status" value="1"/>
</dbReference>
<dbReference type="GO" id="GO:1902758">
    <property type="term" value="P:bis(molybdopterin guanine dinucleotide)molybdenum biosynthetic process"/>
    <property type="evidence" value="ECO:0007669"/>
    <property type="project" value="TreeGrafter"/>
</dbReference>
<keyword evidence="2 8" id="KW-0808">Transferase</keyword>
<proteinExistence type="inferred from homology"/>
<dbReference type="GO" id="GO:0046872">
    <property type="term" value="F:metal ion binding"/>
    <property type="evidence" value="ECO:0007669"/>
    <property type="project" value="UniProtKB-KW"/>
</dbReference>
<sequence length="206" mass="22855">MQITVEPSHACDTITGVILAGGLGKRMQQADKGLVLFKQQPLIHYALSALTPLVDTVLINANRNIETYSQFGAPVIQDTRPGFDGPLAGVLTALHHAKTQYLLVMPCDCPLIQTHHLQRLFDALVNANAEVAVAFDGLRSQSVFLALKTELRTDLAAYLDAGERKVENWLQQRDTIKVDFSEQADIFININTVEQLQQLEQVLKHE</sequence>
<evidence type="ECO:0000256" key="8">
    <source>
        <dbReference type="HAMAP-Rule" id="MF_00316"/>
    </source>
</evidence>
<feature type="binding site" evidence="8">
    <location>
        <position position="108"/>
    </location>
    <ligand>
        <name>GTP</name>
        <dbReference type="ChEBI" id="CHEBI:37565"/>
    </ligand>
</feature>
<comment type="subcellular location">
    <subcellularLocation>
        <location evidence="8">Cytoplasm</location>
    </subcellularLocation>
</comment>
<evidence type="ECO:0000256" key="2">
    <source>
        <dbReference type="ARBA" id="ARBA00022679"/>
    </source>
</evidence>
<dbReference type="SUPFAM" id="SSF53448">
    <property type="entry name" value="Nucleotide-diphospho-sugar transferases"/>
    <property type="match status" value="1"/>
</dbReference>
<gene>
    <name evidence="8" type="primary">mobA</name>
    <name evidence="10" type="ORF">VZ94_04790</name>
</gene>
<dbReference type="InterPro" id="IPR013482">
    <property type="entry name" value="Molybde_CF_guanTrfase"/>
</dbReference>
<dbReference type="HAMAP" id="MF_00316">
    <property type="entry name" value="MobA"/>
    <property type="match status" value="1"/>
</dbReference>
<keyword evidence="4 8" id="KW-0547">Nucleotide-binding</keyword>
<dbReference type="AlphaFoldDB" id="A0A0F3ILK3"/>
<feature type="binding site" evidence="8">
    <location>
        <position position="32"/>
    </location>
    <ligand>
        <name>GTP</name>
        <dbReference type="ChEBI" id="CHEBI:37565"/>
    </ligand>
</feature>
<dbReference type="CDD" id="cd02503">
    <property type="entry name" value="MobA"/>
    <property type="match status" value="1"/>
</dbReference>
<evidence type="ECO:0000256" key="4">
    <source>
        <dbReference type="ARBA" id="ARBA00022741"/>
    </source>
</evidence>
<dbReference type="Proteomes" id="UP000033684">
    <property type="component" value="Unassembled WGS sequence"/>
</dbReference>
<feature type="binding site" evidence="8">
    <location>
        <position position="108"/>
    </location>
    <ligand>
        <name>Mg(2+)</name>
        <dbReference type="ChEBI" id="CHEBI:18420"/>
    </ligand>
</feature>
<dbReference type="OrthoDB" id="9788394at2"/>
<dbReference type="PATRIC" id="fig|1632867.3.peg.4254"/>
<dbReference type="GO" id="GO:0005737">
    <property type="term" value="C:cytoplasm"/>
    <property type="evidence" value="ECO:0007669"/>
    <property type="project" value="UniProtKB-SubCell"/>
</dbReference>
<dbReference type="EMBL" id="LAJX01000040">
    <property type="protein sequence ID" value="KJV07403.1"/>
    <property type="molecule type" value="Genomic_DNA"/>
</dbReference>
<organism evidence="10 11">
    <name type="scientific">Methylocucumis oryzae</name>
    <dbReference type="NCBI Taxonomy" id="1632867"/>
    <lineage>
        <taxon>Bacteria</taxon>
        <taxon>Pseudomonadati</taxon>
        <taxon>Pseudomonadota</taxon>
        <taxon>Gammaproteobacteria</taxon>
        <taxon>Methylococcales</taxon>
        <taxon>Methylococcaceae</taxon>
        <taxon>Methylocucumis</taxon>
    </lineage>
</organism>
<dbReference type="InterPro" id="IPR025877">
    <property type="entry name" value="MobA-like_NTP_Trfase"/>
</dbReference>
<dbReference type="GO" id="GO:0061603">
    <property type="term" value="F:molybdenum cofactor guanylyltransferase activity"/>
    <property type="evidence" value="ECO:0007669"/>
    <property type="project" value="UniProtKB-EC"/>
</dbReference>
<dbReference type="RefSeq" id="WP_045778369.1">
    <property type="nucleotide sequence ID" value="NZ_LAJX01000040.1"/>
</dbReference>
<evidence type="ECO:0000256" key="6">
    <source>
        <dbReference type="ARBA" id="ARBA00023134"/>
    </source>
</evidence>
<dbReference type="GO" id="GO:0005525">
    <property type="term" value="F:GTP binding"/>
    <property type="evidence" value="ECO:0007669"/>
    <property type="project" value="UniProtKB-UniRule"/>
</dbReference>
<keyword evidence="6 8" id="KW-0342">GTP-binding</keyword>
<feature type="binding site" evidence="8">
    <location>
        <position position="78"/>
    </location>
    <ligand>
        <name>GTP</name>
        <dbReference type="ChEBI" id="CHEBI:37565"/>
    </ligand>
</feature>
<dbReference type="Gene3D" id="3.90.550.10">
    <property type="entry name" value="Spore Coat Polysaccharide Biosynthesis Protein SpsA, Chain A"/>
    <property type="match status" value="1"/>
</dbReference>
<dbReference type="InterPro" id="IPR029044">
    <property type="entry name" value="Nucleotide-diphossugar_trans"/>
</dbReference>